<reference evidence="1" key="1">
    <citation type="submission" date="2020-05" db="EMBL/GenBank/DDBJ databases">
        <title>WGS assembly of Panicum virgatum.</title>
        <authorList>
            <person name="Lovell J.T."/>
            <person name="Jenkins J."/>
            <person name="Shu S."/>
            <person name="Juenger T.E."/>
            <person name="Schmutz J."/>
        </authorList>
    </citation>
    <scope>NUCLEOTIDE SEQUENCE</scope>
    <source>
        <strain evidence="1">AP13</strain>
    </source>
</reference>
<gene>
    <name evidence="1" type="ORF">PVAP13_5KG160307</name>
</gene>
<organism evidence="1 2">
    <name type="scientific">Panicum virgatum</name>
    <name type="common">Blackwell switchgrass</name>
    <dbReference type="NCBI Taxonomy" id="38727"/>
    <lineage>
        <taxon>Eukaryota</taxon>
        <taxon>Viridiplantae</taxon>
        <taxon>Streptophyta</taxon>
        <taxon>Embryophyta</taxon>
        <taxon>Tracheophyta</taxon>
        <taxon>Spermatophyta</taxon>
        <taxon>Magnoliopsida</taxon>
        <taxon>Liliopsida</taxon>
        <taxon>Poales</taxon>
        <taxon>Poaceae</taxon>
        <taxon>PACMAD clade</taxon>
        <taxon>Panicoideae</taxon>
        <taxon>Panicodae</taxon>
        <taxon>Paniceae</taxon>
        <taxon>Panicinae</taxon>
        <taxon>Panicum</taxon>
        <taxon>Panicum sect. Hiantes</taxon>
    </lineage>
</organism>
<name>A0A8T0SHL3_PANVG</name>
<dbReference type="EMBL" id="CM029045">
    <property type="protein sequence ID" value="KAG2596413.1"/>
    <property type="molecule type" value="Genomic_DNA"/>
</dbReference>
<dbReference type="AlphaFoldDB" id="A0A8T0SHL3"/>
<evidence type="ECO:0000313" key="2">
    <source>
        <dbReference type="Proteomes" id="UP000823388"/>
    </source>
</evidence>
<protein>
    <submittedName>
        <fullName evidence="1">Uncharacterized protein</fullName>
    </submittedName>
</protein>
<dbReference type="Proteomes" id="UP000823388">
    <property type="component" value="Chromosome 5K"/>
</dbReference>
<sequence length="45" mass="5191">MIEASRAHPFWPDSSCLITVAPTLLQMLQSFLNLLQTRLVERSYI</sequence>
<proteinExistence type="predicted"/>
<comment type="caution">
    <text evidence="1">The sequence shown here is derived from an EMBL/GenBank/DDBJ whole genome shotgun (WGS) entry which is preliminary data.</text>
</comment>
<accession>A0A8T0SHL3</accession>
<evidence type="ECO:0000313" key="1">
    <source>
        <dbReference type="EMBL" id="KAG2596413.1"/>
    </source>
</evidence>
<keyword evidence="2" id="KW-1185">Reference proteome</keyword>